<dbReference type="EMBL" id="CAJNOC010000117">
    <property type="protein sequence ID" value="CAF0716558.1"/>
    <property type="molecule type" value="Genomic_DNA"/>
</dbReference>
<dbReference type="Proteomes" id="UP000663879">
    <property type="component" value="Unassembled WGS sequence"/>
</dbReference>
<protein>
    <submittedName>
        <fullName evidence="3">Uncharacterized protein</fullName>
    </submittedName>
</protein>
<comment type="similarity">
    <text evidence="1">Belongs to the short-chain dehydrogenases/reductases (SDR) family.</text>
</comment>
<dbReference type="Pfam" id="PF00106">
    <property type="entry name" value="adh_short"/>
    <property type="match status" value="1"/>
</dbReference>
<dbReference type="FunFam" id="3.40.50.720:FF:000594">
    <property type="entry name" value="Short-chain oxidoreductase"/>
    <property type="match status" value="1"/>
</dbReference>
<dbReference type="InterPro" id="IPR036291">
    <property type="entry name" value="NAD(P)-bd_dom_sf"/>
</dbReference>
<dbReference type="OrthoDB" id="9989144at2759"/>
<name>A0A813MBP4_9BILA</name>
<evidence type="ECO:0000313" key="3">
    <source>
        <dbReference type="EMBL" id="CAF0716558.1"/>
    </source>
</evidence>
<dbReference type="AlphaFoldDB" id="A0A813MBP4"/>
<gene>
    <name evidence="3" type="ORF">OXX778_LOCUS1708</name>
</gene>
<organism evidence="3 4">
    <name type="scientific">Brachionus calyciflorus</name>
    <dbReference type="NCBI Taxonomy" id="104777"/>
    <lineage>
        <taxon>Eukaryota</taxon>
        <taxon>Metazoa</taxon>
        <taxon>Spiralia</taxon>
        <taxon>Gnathifera</taxon>
        <taxon>Rotifera</taxon>
        <taxon>Eurotatoria</taxon>
        <taxon>Monogononta</taxon>
        <taxon>Pseudotrocha</taxon>
        <taxon>Ploima</taxon>
        <taxon>Brachionidae</taxon>
        <taxon>Brachionus</taxon>
    </lineage>
</organism>
<dbReference type="PANTHER" id="PTHR24320">
    <property type="entry name" value="RETINOL DEHYDROGENASE"/>
    <property type="match status" value="1"/>
</dbReference>
<dbReference type="PANTHER" id="PTHR24320:SF272">
    <property type="entry name" value="NAD(P)-BINDING ROSSMANN-FOLD SUPERFAMILY PROTEIN"/>
    <property type="match status" value="1"/>
</dbReference>
<proteinExistence type="inferred from homology"/>
<keyword evidence="2" id="KW-0560">Oxidoreductase</keyword>
<evidence type="ECO:0000256" key="2">
    <source>
        <dbReference type="ARBA" id="ARBA00023002"/>
    </source>
</evidence>
<dbReference type="PRINTS" id="PR00081">
    <property type="entry name" value="GDHRDH"/>
</dbReference>
<dbReference type="SUPFAM" id="SSF51735">
    <property type="entry name" value="NAD(P)-binding Rossmann-fold domains"/>
    <property type="match status" value="1"/>
</dbReference>
<comment type="caution">
    <text evidence="3">The sequence shown here is derived from an EMBL/GenBank/DDBJ whole genome shotgun (WGS) entry which is preliminary data.</text>
</comment>
<dbReference type="Gene3D" id="3.40.50.720">
    <property type="entry name" value="NAD(P)-binding Rossmann-like Domain"/>
    <property type="match status" value="1"/>
</dbReference>
<reference evidence="3" key="1">
    <citation type="submission" date="2021-02" db="EMBL/GenBank/DDBJ databases">
        <authorList>
            <person name="Nowell W R."/>
        </authorList>
    </citation>
    <scope>NUCLEOTIDE SEQUENCE</scope>
    <source>
        <strain evidence="3">Ploen Becks lab</strain>
    </source>
</reference>
<accession>A0A813MBP4</accession>
<evidence type="ECO:0000313" key="4">
    <source>
        <dbReference type="Proteomes" id="UP000663879"/>
    </source>
</evidence>
<dbReference type="GO" id="GO:0016491">
    <property type="term" value="F:oxidoreductase activity"/>
    <property type="evidence" value="ECO:0007669"/>
    <property type="project" value="UniProtKB-KW"/>
</dbReference>
<sequence>MSESKFNYTTTAFEVIGGVDLSGYEIIVTGASSGIGIETCRAFAQAGARVILAARDLEKLESVADDIKQYTGNEKIEIEKLELDSLESINEFVKRYLDKKRPLHILVNNAGVMACPQIYTKDGFELQFGTNHMGHFALTLGLLPALKQGAEESGRKSRVISVSCLAHIFSDIDLDDLNYKQRDYDPWVAYSQSKTANILFSVALTKYYSDQGVVSNSVMPGAIYTSIQRHLTHQDKIKMIIIDENGNPNPNFKSVEQGASTSVWAAVATELEGKGGLYLENCGYSELKESREEAFKCFQGYVKYAVDEENAVKLWNLSCEWIKNPPKN</sequence>
<evidence type="ECO:0000256" key="1">
    <source>
        <dbReference type="ARBA" id="ARBA00006484"/>
    </source>
</evidence>
<dbReference type="InterPro" id="IPR002347">
    <property type="entry name" value="SDR_fam"/>
</dbReference>
<keyword evidence="4" id="KW-1185">Reference proteome</keyword>
<dbReference type="CDD" id="cd05327">
    <property type="entry name" value="retinol-DH_like_SDR_c_like"/>
    <property type="match status" value="1"/>
</dbReference>